<evidence type="ECO:0000256" key="2">
    <source>
        <dbReference type="ARBA" id="ARBA00023015"/>
    </source>
</evidence>
<organism evidence="5 6">
    <name type="scientific">Candidatus Agrococcus pullicola</name>
    <dbReference type="NCBI Taxonomy" id="2838429"/>
    <lineage>
        <taxon>Bacteria</taxon>
        <taxon>Bacillati</taxon>
        <taxon>Actinomycetota</taxon>
        <taxon>Actinomycetes</taxon>
        <taxon>Micrococcales</taxon>
        <taxon>Microbacteriaceae</taxon>
        <taxon>Agrococcus</taxon>
    </lineage>
</organism>
<dbReference type="InterPro" id="IPR005650">
    <property type="entry name" value="BlaI_family"/>
</dbReference>
<dbReference type="SUPFAM" id="SSF46785">
    <property type="entry name" value="Winged helix' DNA-binding domain"/>
    <property type="match status" value="1"/>
</dbReference>
<evidence type="ECO:0000313" key="6">
    <source>
        <dbReference type="Proteomes" id="UP000824005"/>
    </source>
</evidence>
<evidence type="ECO:0000256" key="1">
    <source>
        <dbReference type="ARBA" id="ARBA00011046"/>
    </source>
</evidence>
<dbReference type="AlphaFoldDB" id="A0A9D2C9R7"/>
<dbReference type="GO" id="GO:0045892">
    <property type="term" value="P:negative regulation of DNA-templated transcription"/>
    <property type="evidence" value="ECO:0007669"/>
    <property type="project" value="InterPro"/>
</dbReference>
<evidence type="ECO:0000256" key="4">
    <source>
        <dbReference type="ARBA" id="ARBA00023163"/>
    </source>
</evidence>
<dbReference type="Gene3D" id="1.10.10.10">
    <property type="entry name" value="Winged helix-like DNA-binding domain superfamily/Winged helix DNA-binding domain"/>
    <property type="match status" value="1"/>
</dbReference>
<dbReference type="Proteomes" id="UP000824005">
    <property type="component" value="Unassembled WGS sequence"/>
</dbReference>
<keyword evidence="4" id="KW-0804">Transcription</keyword>
<dbReference type="EMBL" id="DXDC01000223">
    <property type="protein sequence ID" value="HIY66124.1"/>
    <property type="molecule type" value="Genomic_DNA"/>
</dbReference>
<dbReference type="Gene3D" id="6.10.140.850">
    <property type="match status" value="1"/>
</dbReference>
<name>A0A9D2C9R7_9MICO</name>
<proteinExistence type="inferred from homology"/>
<dbReference type="InterPro" id="IPR036388">
    <property type="entry name" value="WH-like_DNA-bd_sf"/>
</dbReference>
<sequence>MTTGVNHAHDDTGGKPVRLGELEAQIMDLLWSGESMTVRDIINRLPGEPAYTTIATVLSNLRKKELVCTGKDGHSTLYGACLTREEHTARAMRHALDASGNRKASILHFVEGMSEADQQLLRDFLLGGE</sequence>
<comment type="caution">
    <text evidence="5">The sequence shown here is derived from an EMBL/GenBank/DDBJ whole genome shotgun (WGS) entry which is preliminary data.</text>
</comment>
<evidence type="ECO:0000313" key="5">
    <source>
        <dbReference type="EMBL" id="HIY66124.1"/>
    </source>
</evidence>
<evidence type="ECO:0000256" key="3">
    <source>
        <dbReference type="ARBA" id="ARBA00023125"/>
    </source>
</evidence>
<dbReference type="Pfam" id="PF03965">
    <property type="entry name" value="Penicillinase_R"/>
    <property type="match status" value="1"/>
</dbReference>
<comment type="similarity">
    <text evidence="1">Belongs to the BlaI transcriptional regulatory family.</text>
</comment>
<reference evidence="5" key="1">
    <citation type="journal article" date="2021" name="PeerJ">
        <title>Extensive microbial diversity within the chicken gut microbiome revealed by metagenomics and culture.</title>
        <authorList>
            <person name="Gilroy R."/>
            <person name="Ravi A."/>
            <person name="Getino M."/>
            <person name="Pursley I."/>
            <person name="Horton D.L."/>
            <person name="Alikhan N.F."/>
            <person name="Baker D."/>
            <person name="Gharbi K."/>
            <person name="Hall N."/>
            <person name="Watson M."/>
            <person name="Adriaenssens E.M."/>
            <person name="Foster-Nyarko E."/>
            <person name="Jarju S."/>
            <person name="Secka A."/>
            <person name="Antonio M."/>
            <person name="Oren A."/>
            <person name="Chaudhuri R.R."/>
            <person name="La Ragione R."/>
            <person name="Hildebrand F."/>
            <person name="Pallen M.J."/>
        </authorList>
    </citation>
    <scope>NUCLEOTIDE SEQUENCE</scope>
    <source>
        <strain evidence="5">ChiGjej1B1-98</strain>
    </source>
</reference>
<keyword evidence="3" id="KW-0238">DNA-binding</keyword>
<accession>A0A9D2C9R7</accession>
<keyword evidence="2" id="KW-0805">Transcription regulation</keyword>
<protein>
    <submittedName>
        <fullName evidence="5">BlaI/MecI/CopY family transcriptional regulator</fullName>
    </submittedName>
</protein>
<dbReference type="InterPro" id="IPR036390">
    <property type="entry name" value="WH_DNA-bd_sf"/>
</dbReference>
<gene>
    <name evidence="5" type="ORF">H9830_07590</name>
</gene>
<reference evidence="5" key="2">
    <citation type="submission" date="2021-04" db="EMBL/GenBank/DDBJ databases">
        <authorList>
            <person name="Gilroy R."/>
        </authorList>
    </citation>
    <scope>NUCLEOTIDE SEQUENCE</scope>
    <source>
        <strain evidence="5">ChiGjej1B1-98</strain>
    </source>
</reference>
<dbReference type="GO" id="GO:0003677">
    <property type="term" value="F:DNA binding"/>
    <property type="evidence" value="ECO:0007669"/>
    <property type="project" value="UniProtKB-KW"/>
</dbReference>